<dbReference type="PROSITE" id="PS50102">
    <property type="entry name" value="RRM"/>
    <property type="match status" value="1"/>
</dbReference>
<dbReference type="PANTHER" id="PTHR48028">
    <property type="entry name" value="GLYCINE-RICH RNA-BINDING PROTEIN RZ1A"/>
    <property type="match status" value="1"/>
</dbReference>
<keyword evidence="1 2" id="KW-0694">RNA-binding</keyword>
<dbReference type="EMBL" id="JAATIQ010000065">
    <property type="protein sequence ID" value="KAF4389928.1"/>
    <property type="molecule type" value="Genomic_DNA"/>
</dbReference>
<feature type="domain" description="RRM" evidence="4">
    <location>
        <begin position="7"/>
        <end position="85"/>
    </location>
</feature>
<dbReference type="Proteomes" id="UP000525078">
    <property type="component" value="Unassembled WGS sequence"/>
</dbReference>
<evidence type="ECO:0000313" key="6">
    <source>
        <dbReference type="EMBL" id="KAF4389928.1"/>
    </source>
</evidence>
<dbReference type="InterPro" id="IPR051106">
    <property type="entry name" value="RNA-bind/splicing_reg"/>
</dbReference>
<name>A0A7J6H5D5_CANSA</name>
<feature type="compositionally biased region" description="Basic and acidic residues" evidence="3">
    <location>
        <begin position="114"/>
        <end position="130"/>
    </location>
</feature>
<keyword evidence="8" id="KW-1185">Reference proteome</keyword>
<gene>
    <name evidence="5" type="ORF">F8388_018978</name>
    <name evidence="6" type="ORF">G4B88_003411</name>
</gene>
<dbReference type="InterPro" id="IPR012677">
    <property type="entry name" value="Nucleotide-bd_a/b_plait_sf"/>
</dbReference>
<dbReference type="PANTHER" id="PTHR48028:SF2">
    <property type="entry name" value="GLYCINE-RICH RNA-BINDING PROTEIN RZ1A"/>
    <property type="match status" value="1"/>
</dbReference>
<dbReference type="GO" id="GO:0003723">
    <property type="term" value="F:RNA binding"/>
    <property type="evidence" value="ECO:0007669"/>
    <property type="project" value="UniProtKB-UniRule"/>
</dbReference>
<dbReference type="Pfam" id="PF00076">
    <property type="entry name" value="RRM_1"/>
    <property type="match status" value="1"/>
</dbReference>
<dbReference type="EMBL" id="JAATIP010000356">
    <property type="protein sequence ID" value="KAF4350755.1"/>
    <property type="molecule type" value="Genomic_DNA"/>
</dbReference>
<accession>A0A7J6H5D5</accession>
<feature type="compositionally biased region" description="Basic and acidic residues" evidence="3">
    <location>
        <begin position="139"/>
        <end position="152"/>
    </location>
</feature>
<reference evidence="7 8" key="1">
    <citation type="journal article" date="2020" name="bioRxiv">
        <title>Sequence and annotation of 42 cannabis genomes reveals extensive copy number variation in cannabinoid synthesis and pathogen resistance genes.</title>
        <authorList>
            <person name="Mckernan K.J."/>
            <person name="Helbert Y."/>
            <person name="Kane L.T."/>
            <person name="Ebling H."/>
            <person name="Zhang L."/>
            <person name="Liu B."/>
            <person name="Eaton Z."/>
            <person name="Mclaughlin S."/>
            <person name="Kingan S."/>
            <person name="Baybayan P."/>
            <person name="Concepcion G."/>
            <person name="Jordan M."/>
            <person name="Riva A."/>
            <person name="Barbazuk W."/>
            <person name="Harkins T."/>
        </authorList>
    </citation>
    <scope>NUCLEOTIDE SEQUENCE [LARGE SCALE GENOMIC DNA]</scope>
    <source>
        <strain evidence="7 8">cv. Jamaican Lion 4</strain>
        <strain evidence="6">Father</strain>
        <strain evidence="5">Mother</strain>
        <tissue evidence="6">Leaf</tissue>
    </source>
</reference>
<evidence type="ECO:0000259" key="4">
    <source>
        <dbReference type="PROSITE" id="PS50102"/>
    </source>
</evidence>
<dbReference type="InterPro" id="IPR048289">
    <property type="entry name" value="RRM2_NsCP33-like"/>
</dbReference>
<sequence>MSEELEYRCFIGGLSWSTSDRGLKDAFDKYGKLVEAKVVVDKFSGRSRGFGFVTFDDKKAMDEAIEAMNGMELDGRTITVDKAQPHQGGSGRDYDGDRNRDDRYGGGGGGSRYGPDRNGDRSSGGRREGGSRGGSGSDRFSRDRSGPYERRSGGGGVKELLVLLGLDSTPLLEKCSGFFFAGCVLVMIVWGNQCSKSELEMRTWHKCSTVFVPKMLKFAVFVLCNLMLA</sequence>
<dbReference type="InterPro" id="IPR000504">
    <property type="entry name" value="RRM_dom"/>
</dbReference>
<feature type="region of interest" description="Disordered" evidence="3">
    <location>
        <begin position="76"/>
        <end position="152"/>
    </location>
</feature>
<dbReference type="AlphaFoldDB" id="A0A7J6H5D5"/>
<protein>
    <recommendedName>
        <fullName evidence="4">RRM domain-containing protein</fullName>
    </recommendedName>
</protein>
<evidence type="ECO:0000256" key="1">
    <source>
        <dbReference type="ARBA" id="ARBA00022884"/>
    </source>
</evidence>
<dbReference type="SUPFAM" id="SSF54928">
    <property type="entry name" value="RNA-binding domain, RBD"/>
    <property type="match status" value="1"/>
</dbReference>
<organism evidence="6 8">
    <name type="scientific">Cannabis sativa</name>
    <name type="common">Hemp</name>
    <name type="synonym">Marijuana</name>
    <dbReference type="NCBI Taxonomy" id="3483"/>
    <lineage>
        <taxon>Eukaryota</taxon>
        <taxon>Viridiplantae</taxon>
        <taxon>Streptophyta</taxon>
        <taxon>Embryophyta</taxon>
        <taxon>Tracheophyta</taxon>
        <taxon>Spermatophyta</taxon>
        <taxon>Magnoliopsida</taxon>
        <taxon>eudicotyledons</taxon>
        <taxon>Gunneridae</taxon>
        <taxon>Pentapetalae</taxon>
        <taxon>rosids</taxon>
        <taxon>fabids</taxon>
        <taxon>Rosales</taxon>
        <taxon>Cannabaceae</taxon>
        <taxon>Cannabis</taxon>
    </lineage>
</organism>
<dbReference type="Proteomes" id="UP000583929">
    <property type="component" value="Unassembled WGS sequence"/>
</dbReference>
<comment type="caution">
    <text evidence="6">The sequence shown here is derived from an EMBL/GenBank/DDBJ whole genome shotgun (WGS) entry which is preliminary data.</text>
</comment>
<evidence type="ECO:0000313" key="5">
    <source>
        <dbReference type="EMBL" id="KAF4350755.1"/>
    </source>
</evidence>
<evidence type="ECO:0000256" key="3">
    <source>
        <dbReference type="SAM" id="MobiDB-lite"/>
    </source>
</evidence>
<evidence type="ECO:0000313" key="7">
    <source>
        <dbReference type="Proteomes" id="UP000525078"/>
    </source>
</evidence>
<dbReference type="CDD" id="cd21608">
    <property type="entry name" value="RRM2_NsCP33_like"/>
    <property type="match status" value="1"/>
</dbReference>
<feature type="compositionally biased region" description="Basic and acidic residues" evidence="3">
    <location>
        <begin position="92"/>
        <end position="104"/>
    </location>
</feature>
<dbReference type="Gene3D" id="3.30.70.330">
    <property type="match status" value="1"/>
</dbReference>
<proteinExistence type="predicted"/>
<dbReference type="InterPro" id="IPR035979">
    <property type="entry name" value="RBD_domain_sf"/>
</dbReference>
<evidence type="ECO:0000256" key="2">
    <source>
        <dbReference type="PROSITE-ProRule" id="PRU00176"/>
    </source>
</evidence>
<evidence type="ECO:0000313" key="8">
    <source>
        <dbReference type="Proteomes" id="UP000583929"/>
    </source>
</evidence>
<dbReference type="SMART" id="SM00360">
    <property type="entry name" value="RRM"/>
    <property type="match status" value="1"/>
</dbReference>